<comment type="caution">
    <text evidence="1">The sequence shown here is derived from an EMBL/GenBank/DDBJ whole genome shotgun (WGS) entry which is preliminary data.</text>
</comment>
<dbReference type="Proteomes" id="UP000799441">
    <property type="component" value="Unassembled WGS sequence"/>
</dbReference>
<dbReference type="AlphaFoldDB" id="A0A9P4Q2J1"/>
<dbReference type="EMBL" id="MU003847">
    <property type="protein sequence ID" value="KAF2717291.1"/>
    <property type="molecule type" value="Genomic_DNA"/>
</dbReference>
<gene>
    <name evidence="1" type="ORF">K431DRAFT_288669</name>
</gene>
<sequence length="158" mass="17537">MVSLEWRAASKPWSQVSTRLADTQLQLLEQGHHILDLLEQGRIQMDAELYDYTTQLVRLMHRLSDCSFFVASGDSNSCFYGKADCTVEDGDLLCLLSDLDKPSILRPTDGAFKLIGFAHVPSLSPPDAEIMYGEHFHLTVKCKPVGDNPHEDGSGLEA</sequence>
<accession>A0A9P4Q2J1</accession>
<evidence type="ECO:0000313" key="1">
    <source>
        <dbReference type="EMBL" id="KAF2717291.1"/>
    </source>
</evidence>
<evidence type="ECO:0000313" key="2">
    <source>
        <dbReference type="Proteomes" id="UP000799441"/>
    </source>
</evidence>
<organism evidence="1 2">
    <name type="scientific">Polychaeton citri CBS 116435</name>
    <dbReference type="NCBI Taxonomy" id="1314669"/>
    <lineage>
        <taxon>Eukaryota</taxon>
        <taxon>Fungi</taxon>
        <taxon>Dikarya</taxon>
        <taxon>Ascomycota</taxon>
        <taxon>Pezizomycotina</taxon>
        <taxon>Dothideomycetes</taxon>
        <taxon>Dothideomycetidae</taxon>
        <taxon>Capnodiales</taxon>
        <taxon>Capnodiaceae</taxon>
        <taxon>Polychaeton</taxon>
    </lineage>
</organism>
<keyword evidence="2" id="KW-1185">Reference proteome</keyword>
<proteinExistence type="predicted"/>
<name>A0A9P4Q2J1_9PEZI</name>
<reference evidence="1" key="1">
    <citation type="journal article" date="2020" name="Stud. Mycol.">
        <title>101 Dothideomycetes genomes: a test case for predicting lifestyles and emergence of pathogens.</title>
        <authorList>
            <person name="Haridas S."/>
            <person name="Albert R."/>
            <person name="Binder M."/>
            <person name="Bloem J."/>
            <person name="Labutti K."/>
            <person name="Salamov A."/>
            <person name="Andreopoulos B."/>
            <person name="Baker S."/>
            <person name="Barry K."/>
            <person name="Bills G."/>
            <person name="Bluhm B."/>
            <person name="Cannon C."/>
            <person name="Castanera R."/>
            <person name="Culley D."/>
            <person name="Daum C."/>
            <person name="Ezra D."/>
            <person name="Gonzalez J."/>
            <person name="Henrissat B."/>
            <person name="Kuo A."/>
            <person name="Liang C."/>
            <person name="Lipzen A."/>
            <person name="Lutzoni F."/>
            <person name="Magnuson J."/>
            <person name="Mondo S."/>
            <person name="Nolan M."/>
            <person name="Ohm R."/>
            <person name="Pangilinan J."/>
            <person name="Park H.-J."/>
            <person name="Ramirez L."/>
            <person name="Alfaro M."/>
            <person name="Sun H."/>
            <person name="Tritt A."/>
            <person name="Yoshinaga Y."/>
            <person name="Zwiers L.-H."/>
            <person name="Turgeon B."/>
            <person name="Goodwin S."/>
            <person name="Spatafora J."/>
            <person name="Crous P."/>
            <person name="Grigoriev I."/>
        </authorList>
    </citation>
    <scope>NUCLEOTIDE SEQUENCE</scope>
    <source>
        <strain evidence="1">CBS 116435</strain>
    </source>
</reference>
<protein>
    <submittedName>
        <fullName evidence="1">Uncharacterized protein</fullName>
    </submittedName>
</protein>